<evidence type="ECO:0000256" key="5">
    <source>
        <dbReference type="ARBA" id="ARBA00022989"/>
    </source>
</evidence>
<protein>
    <submittedName>
        <fullName evidence="8">DoxX family protein</fullName>
    </submittedName>
</protein>
<feature type="transmembrane region" description="Helical" evidence="7">
    <location>
        <begin position="7"/>
        <end position="26"/>
    </location>
</feature>
<feature type="transmembrane region" description="Helical" evidence="7">
    <location>
        <begin position="101"/>
        <end position="120"/>
    </location>
</feature>
<keyword evidence="3" id="KW-1003">Cell membrane</keyword>
<dbReference type="InterPro" id="IPR051907">
    <property type="entry name" value="DoxX-like_oxidoreductase"/>
</dbReference>
<organism evidence="8 9">
    <name type="scientific">Paenibacillus profundus</name>
    <dbReference type="NCBI Taxonomy" id="1173085"/>
    <lineage>
        <taxon>Bacteria</taxon>
        <taxon>Bacillati</taxon>
        <taxon>Bacillota</taxon>
        <taxon>Bacilli</taxon>
        <taxon>Bacillales</taxon>
        <taxon>Paenibacillaceae</taxon>
        <taxon>Paenibacillus</taxon>
    </lineage>
</organism>
<feature type="transmembrane region" description="Helical" evidence="7">
    <location>
        <begin position="46"/>
        <end position="67"/>
    </location>
</feature>
<evidence type="ECO:0000256" key="1">
    <source>
        <dbReference type="ARBA" id="ARBA00004651"/>
    </source>
</evidence>
<gene>
    <name evidence="8" type="ORF">LQV63_13540</name>
</gene>
<evidence type="ECO:0000256" key="6">
    <source>
        <dbReference type="ARBA" id="ARBA00023136"/>
    </source>
</evidence>
<dbReference type="PANTHER" id="PTHR33452">
    <property type="entry name" value="OXIDOREDUCTASE CATD-RELATED"/>
    <property type="match status" value="1"/>
</dbReference>
<keyword evidence="4 7" id="KW-0812">Transmembrane</keyword>
<name>A0ABS8YLA6_9BACL</name>
<keyword evidence="5 7" id="KW-1133">Transmembrane helix</keyword>
<sequence length="134" mass="14098">MFANKGTGSLIIRLVLGIIFFVHGLQKFQGGIENTSGFFDSVGIPGFMAYVVAAIELVGGICLVLGLGTRIVSGAFFIIMLGAVATVKWSMGFVGGYELDVALMAMSLHLLVSGSSLLSLDRMMFGRAADQNNA</sequence>
<evidence type="ECO:0000256" key="2">
    <source>
        <dbReference type="ARBA" id="ARBA00006679"/>
    </source>
</evidence>
<feature type="transmembrane region" description="Helical" evidence="7">
    <location>
        <begin position="74"/>
        <end position="95"/>
    </location>
</feature>
<keyword evidence="6 7" id="KW-0472">Membrane</keyword>
<dbReference type="InterPro" id="IPR032808">
    <property type="entry name" value="DoxX"/>
</dbReference>
<dbReference type="RefSeq" id="WP_233697087.1">
    <property type="nucleotide sequence ID" value="NZ_JAJNBZ010000009.1"/>
</dbReference>
<evidence type="ECO:0000256" key="3">
    <source>
        <dbReference type="ARBA" id="ARBA00022475"/>
    </source>
</evidence>
<dbReference type="PANTHER" id="PTHR33452:SF1">
    <property type="entry name" value="INNER MEMBRANE PROTEIN YPHA-RELATED"/>
    <property type="match status" value="1"/>
</dbReference>
<accession>A0ABS8YLA6</accession>
<reference evidence="8 9" key="1">
    <citation type="submission" date="2021-11" db="EMBL/GenBank/DDBJ databases">
        <title>Draft genome sequence of Paenibacillus profundus YoMME, a new Gram-positive bacteria with exoelectrogenic properties.</title>
        <authorList>
            <person name="Hubenova Y."/>
            <person name="Hubenova E."/>
            <person name="Manasiev Y."/>
            <person name="Peykov S."/>
            <person name="Mitov M."/>
        </authorList>
    </citation>
    <scope>NUCLEOTIDE SEQUENCE [LARGE SCALE GENOMIC DNA]</scope>
    <source>
        <strain evidence="8 9">YoMME</strain>
    </source>
</reference>
<evidence type="ECO:0000256" key="4">
    <source>
        <dbReference type="ARBA" id="ARBA00022692"/>
    </source>
</evidence>
<evidence type="ECO:0000256" key="7">
    <source>
        <dbReference type="SAM" id="Phobius"/>
    </source>
</evidence>
<evidence type="ECO:0000313" key="9">
    <source>
        <dbReference type="Proteomes" id="UP001199916"/>
    </source>
</evidence>
<proteinExistence type="inferred from homology"/>
<comment type="caution">
    <text evidence="8">The sequence shown here is derived from an EMBL/GenBank/DDBJ whole genome shotgun (WGS) entry which is preliminary data.</text>
</comment>
<dbReference type="EMBL" id="JAJNBZ010000009">
    <property type="protein sequence ID" value="MCE5170334.1"/>
    <property type="molecule type" value="Genomic_DNA"/>
</dbReference>
<evidence type="ECO:0000313" key="8">
    <source>
        <dbReference type="EMBL" id="MCE5170334.1"/>
    </source>
</evidence>
<dbReference type="Pfam" id="PF07681">
    <property type="entry name" value="DoxX"/>
    <property type="match status" value="1"/>
</dbReference>
<keyword evidence="9" id="KW-1185">Reference proteome</keyword>
<comment type="subcellular location">
    <subcellularLocation>
        <location evidence="1">Cell membrane</location>
        <topology evidence="1">Multi-pass membrane protein</topology>
    </subcellularLocation>
</comment>
<comment type="similarity">
    <text evidence="2">Belongs to the DoxX family.</text>
</comment>
<dbReference type="Proteomes" id="UP001199916">
    <property type="component" value="Unassembled WGS sequence"/>
</dbReference>